<feature type="domain" description="EGF-like" evidence="2">
    <location>
        <begin position="92"/>
        <end position="131"/>
    </location>
</feature>
<feature type="disulfide bond" evidence="1">
    <location>
        <begin position="365"/>
        <end position="375"/>
    </location>
</feature>
<dbReference type="PROSITE" id="PS01186">
    <property type="entry name" value="EGF_2"/>
    <property type="match status" value="9"/>
</dbReference>
<feature type="domain" description="EGF-like" evidence="2">
    <location>
        <begin position="519"/>
        <end position="557"/>
    </location>
</feature>
<dbReference type="EMBL" id="GDQN01003358">
    <property type="protein sequence ID" value="JAT87696.1"/>
    <property type="molecule type" value="Transcribed_RNA"/>
</dbReference>
<feature type="disulfide bond" evidence="1">
    <location>
        <begin position="262"/>
        <end position="272"/>
    </location>
</feature>
<feature type="domain" description="EGF-like" evidence="2">
    <location>
        <begin position="259"/>
        <end position="296"/>
    </location>
</feature>
<organism evidence="3">
    <name type="scientific">Pectinophora gossypiella</name>
    <name type="common">Cotton pink bollworm</name>
    <name type="synonym">Depressaria gossypiella</name>
    <dbReference type="NCBI Taxonomy" id="13191"/>
    <lineage>
        <taxon>Eukaryota</taxon>
        <taxon>Metazoa</taxon>
        <taxon>Ecdysozoa</taxon>
        <taxon>Arthropoda</taxon>
        <taxon>Hexapoda</taxon>
        <taxon>Insecta</taxon>
        <taxon>Pterygota</taxon>
        <taxon>Neoptera</taxon>
        <taxon>Endopterygota</taxon>
        <taxon>Lepidoptera</taxon>
        <taxon>Glossata</taxon>
        <taxon>Ditrysia</taxon>
        <taxon>Gelechioidea</taxon>
        <taxon>Gelechiidae</taxon>
        <taxon>Apatetrinae</taxon>
        <taxon>Pectinophora</taxon>
    </lineage>
</organism>
<feature type="domain" description="EGF-like" evidence="2">
    <location>
        <begin position="200"/>
        <end position="238"/>
    </location>
</feature>
<feature type="domain" description="EGF-like" evidence="2">
    <location>
        <begin position="411"/>
        <end position="444"/>
    </location>
</feature>
<dbReference type="PANTHER" id="PTHR22963:SF39">
    <property type="entry name" value="DUMPY"/>
    <property type="match status" value="1"/>
</dbReference>
<dbReference type="PROSITE" id="PS50026">
    <property type="entry name" value="EGF_3"/>
    <property type="match status" value="14"/>
</dbReference>
<feature type="non-terminal residue" evidence="3">
    <location>
        <position position="1"/>
    </location>
</feature>
<dbReference type="OrthoDB" id="4405280at2759"/>
<evidence type="ECO:0000256" key="1">
    <source>
        <dbReference type="PROSITE-ProRule" id="PRU00076"/>
    </source>
</evidence>
<feature type="disulfide bond" evidence="1">
    <location>
        <begin position="155"/>
        <end position="165"/>
    </location>
</feature>
<dbReference type="SMART" id="SM00181">
    <property type="entry name" value="EGF"/>
    <property type="match status" value="23"/>
</dbReference>
<reference evidence="3" key="1">
    <citation type="submission" date="2015-09" db="EMBL/GenBank/DDBJ databases">
        <title>De novo assembly of Pectinophora gossypiella (Pink Bollworm) gut transcriptome.</title>
        <authorList>
            <person name="Tassone E.E."/>
        </authorList>
    </citation>
    <scope>NUCLEOTIDE SEQUENCE</scope>
</reference>
<feature type="domain" description="EGF-like" evidence="2">
    <location>
        <begin position="937"/>
        <end position="975"/>
    </location>
</feature>
<feature type="domain" description="EGF-like" evidence="2">
    <location>
        <begin position="1145"/>
        <end position="1183"/>
    </location>
</feature>
<protein>
    <recommendedName>
        <fullName evidence="2">EGF-like domain-containing protein</fullName>
    </recommendedName>
</protein>
<feature type="domain" description="EGF-like" evidence="2">
    <location>
        <begin position="303"/>
        <end position="341"/>
    </location>
</feature>
<dbReference type="PANTHER" id="PTHR22963">
    <property type="entry name" value="ENDOGLIN-RELATED"/>
    <property type="match status" value="1"/>
</dbReference>
<dbReference type="InterPro" id="IPR009030">
    <property type="entry name" value="Growth_fac_rcpt_cys_sf"/>
</dbReference>
<feature type="domain" description="EGF-like" evidence="2">
    <location>
        <begin position="833"/>
        <end position="871"/>
    </location>
</feature>
<keyword evidence="1" id="KW-0245">EGF-like domain</keyword>
<feature type="domain" description="EGF-like" evidence="2">
    <location>
        <begin position="362"/>
        <end position="399"/>
    </location>
</feature>
<keyword evidence="1" id="KW-1015">Disulfide bond</keyword>
<dbReference type="SUPFAM" id="SSF57184">
    <property type="entry name" value="Growth factor receptor domain"/>
    <property type="match status" value="2"/>
</dbReference>
<dbReference type="AlphaFoldDB" id="A0A1E1WLG7"/>
<gene>
    <name evidence="3" type="ORF">g.5856</name>
</gene>
<dbReference type="InterPro" id="IPR048407">
    <property type="entry name" value="Dumpy_DPY"/>
</dbReference>
<dbReference type="InterPro" id="IPR000742">
    <property type="entry name" value="EGF"/>
</dbReference>
<sequence>RTENGRAVCACEPGTLGAPPTCRPQCVINQDCPLALACLAGTCVNPCVGSCGFNARCNVQNHQPICSCDEGYSGDPFAGCSRVEIEDTTEPPPNPCNPSPCGANALCKERNGVGSCSCLPEYFGDPYTGCRPECVSNSDCDRNKACSNNKCKDPCPGTCGINAECRTVNHSPTCTCVSGYTGNPLVRCEIEIIQDKNPEPQDPCRPSPCGPNSLCRVVNGHSVCTCENTYIGTPPSCRPECIVSSECPQDKACVNKKCIDPCPNTCGLNARCQVVTHNPICSCTPGFTGDPFTKCTLEEITVPVDPCVPSPCGPYSECRVIGNQAACSCLPNYIGRVPNCRPECTIDAECPSNTACDNERCKDPCQGACGINALCVTVNHRPICSCQQGFTGDASRNCVQIVMSSTEVTPTSSPCTPSPCGPNAECREYNGAGACACSEGFEGDPYSPQGCRRECEVNDDCAPNLACTRFKCIDPCPRTCGQMAQCTVENHVPICSCPRGYSGDPFFQCKEIDIEPPAPRNPCEPTPCGPNSQCRQVNLQAVCSCLPNYVGSPPSCRPQCVVNSECDTSKACINQKCDDPCPNTCGLRAHCLVKNHNPICTCPAGMTGDPFTQCYPIPATTERPPSCTPSPCGPHSRCQLLASGPACSCLPGFVGSPPSCRPECTINSECPASLACVRQKCDDPCPGSCGVDANCHVLNHVAVCVCNEGFTGDPFSRCIQILEAPTTPLPSDPCNPSPCGPNAQCDNGFCTCLPDYSGNPYESCRPECTGSQECPRDKACFRNKCRNPCPGVCGQNAKCDVINHIPSCSCISDYTGNPFTQCHPMEHRQSPPTREPCSPSPCGPNSICRTTDNTAVCACIEGFQGAPPACRPECVVSSECPSTKACVNQKCINPCINACGVSARCEVINHSPICSCNPGQTGDPFKSCYDIVTPPEPIDACNPSPCGPNAVCLERNGKANCRCVDNYVGQPPNCRPECVINPDCPSNQACVRNKCIDPCPGSCGVNAECIIVSHTVSCTCREKYTGNPFLQCVPQEDTEVPLSPCDPSPCGANAICSQRDGAGSCSCLEGYQGNPYEGCRPECVLSSDCSADKACIRNKCADPCPGICGTYAECTVINHVPSCACVKGYTGNPFVQCSRAEPPTDIRPCQPSPCGPNSICRENGGLASCECLPDYRGAPPDCRPECTVSNECPPDRACHRLRCADPCSGTCGIGAHCQVINHSPLCSCPAGTSGDPFTRCLEIQIQYEQPDRP</sequence>
<dbReference type="Pfam" id="PF21164">
    <property type="entry name" value="Dumpy_DPY"/>
    <property type="match status" value="9"/>
</dbReference>
<evidence type="ECO:0000313" key="3">
    <source>
        <dbReference type="EMBL" id="JAT87696.1"/>
    </source>
</evidence>
<feature type="disulfide bond" evidence="1">
    <location>
        <begin position="1207"/>
        <end position="1217"/>
    </location>
</feature>
<feature type="domain" description="EGF-like" evidence="2">
    <location>
        <begin position="623"/>
        <end position="661"/>
    </location>
</feature>
<name>A0A1E1WLG7_PECGO</name>
<evidence type="ECO:0000259" key="2">
    <source>
        <dbReference type="PROSITE" id="PS50026"/>
    </source>
</evidence>
<dbReference type="SUPFAM" id="SSF90148">
    <property type="entry name" value="DPY module"/>
    <property type="match status" value="9"/>
</dbReference>
<feature type="domain" description="EGF-like" evidence="2">
    <location>
        <begin position="1041"/>
        <end position="1080"/>
    </location>
</feature>
<feature type="domain" description="EGF-like" evidence="2">
    <location>
        <begin position="1204"/>
        <end position="1241"/>
    </location>
</feature>
<accession>A0A1E1WLG7</accession>
<feature type="non-terminal residue" evidence="3">
    <location>
        <position position="1253"/>
    </location>
</feature>
<comment type="caution">
    <text evidence="1">Lacks conserved residue(s) required for the propagation of feature annotation.</text>
</comment>
<proteinExistence type="predicted"/>
<feature type="domain" description="EGF-like" evidence="2">
    <location>
        <begin position="152"/>
        <end position="189"/>
    </location>
</feature>